<dbReference type="GO" id="GO:0008270">
    <property type="term" value="F:zinc ion binding"/>
    <property type="evidence" value="ECO:0007669"/>
    <property type="project" value="UniProtKB-KW"/>
</dbReference>
<dbReference type="KEGG" id="tet:TTHERM_00285700"/>
<feature type="transmembrane region" description="Helical" evidence="2">
    <location>
        <begin position="173"/>
        <end position="198"/>
    </location>
</feature>
<gene>
    <name evidence="4" type="ORF">TTHERM_00285700</name>
</gene>
<proteinExistence type="predicted"/>
<organism evidence="4 5">
    <name type="scientific">Tetrahymena thermophila (strain SB210)</name>
    <dbReference type="NCBI Taxonomy" id="312017"/>
    <lineage>
        <taxon>Eukaryota</taxon>
        <taxon>Sar</taxon>
        <taxon>Alveolata</taxon>
        <taxon>Ciliophora</taxon>
        <taxon>Intramacronucleata</taxon>
        <taxon>Oligohymenophorea</taxon>
        <taxon>Hymenostomatida</taxon>
        <taxon>Tetrahymenina</taxon>
        <taxon>Tetrahymenidae</taxon>
        <taxon>Tetrahymena</taxon>
    </lineage>
</organism>
<feature type="domain" description="RING-type" evidence="3">
    <location>
        <begin position="227"/>
        <end position="269"/>
    </location>
</feature>
<feature type="transmembrane region" description="Helical" evidence="2">
    <location>
        <begin position="49"/>
        <end position="67"/>
    </location>
</feature>
<dbReference type="PROSITE" id="PS50089">
    <property type="entry name" value="ZF_RING_2"/>
    <property type="match status" value="1"/>
</dbReference>
<keyword evidence="1" id="KW-0862">Zinc</keyword>
<dbReference type="Gene3D" id="3.30.40.10">
    <property type="entry name" value="Zinc/RING finger domain, C3HC4 (zinc finger)"/>
    <property type="match status" value="1"/>
</dbReference>
<dbReference type="Proteomes" id="UP000009168">
    <property type="component" value="Unassembled WGS sequence"/>
</dbReference>
<keyword evidence="1" id="KW-0863">Zinc-finger</keyword>
<evidence type="ECO:0000259" key="3">
    <source>
        <dbReference type="PROSITE" id="PS50089"/>
    </source>
</evidence>
<keyword evidence="2" id="KW-0812">Transmembrane</keyword>
<dbReference type="RefSeq" id="XP_001018584.1">
    <property type="nucleotide sequence ID" value="XM_001018584.3"/>
</dbReference>
<feature type="transmembrane region" description="Helical" evidence="2">
    <location>
        <begin position="148"/>
        <end position="167"/>
    </location>
</feature>
<dbReference type="InterPro" id="IPR013083">
    <property type="entry name" value="Znf_RING/FYVE/PHD"/>
</dbReference>
<dbReference type="OrthoDB" id="438722at2759"/>
<dbReference type="PANTHER" id="PTHR45676">
    <property type="entry name" value="RING-H2 FINGER PROTEIN ATL51-RELATED"/>
    <property type="match status" value="1"/>
</dbReference>
<dbReference type="Pfam" id="PF13639">
    <property type="entry name" value="zf-RING_2"/>
    <property type="match status" value="1"/>
</dbReference>
<evidence type="ECO:0000313" key="5">
    <source>
        <dbReference type="Proteomes" id="UP000009168"/>
    </source>
</evidence>
<accession>I7M223</accession>
<sequence length="272" mass="31873">MENNTIQNGIHLECQFEVKIQQQIQMTQQKNSVLLKEVTERLQEKQYQATLGIGNIFYAVVGFIFQYQSESLLTLTIPNILFYLILIYYILYSYRVISQYLIIMNVHEEISKDNVLSFSIDLEINKESDIKKSFQNTLLDRITFNNTLYGLFGFSIFAFHFIYIFFLCSDDSQSILFLAIIFTGYYINIFIYAVLLAISTIKKLIKRFKKVEKSETLCQSIIQNDQCCICMDSFKKGEVLQQYSCCNNIFHTNCILNWKQVSNTCPLCRQNI</sequence>
<dbReference type="PANTHER" id="PTHR45676:SF41">
    <property type="entry name" value="RING-H2 FINGER PROTEIN ATL66"/>
    <property type="match status" value="1"/>
</dbReference>
<dbReference type="HOGENOM" id="CLU_1075541_0_0_1"/>
<dbReference type="InParanoid" id="I7M223"/>
<feature type="transmembrane region" description="Helical" evidence="2">
    <location>
        <begin position="73"/>
        <end position="94"/>
    </location>
</feature>
<keyword evidence="2" id="KW-1133">Transmembrane helix</keyword>
<evidence type="ECO:0000313" key="4">
    <source>
        <dbReference type="EMBL" id="EAR98339.1"/>
    </source>
</evidence>
<name>I7M223_TETTS</name>
<dbReference type="GeneID" id="7839497"/>
<dbReference type="SUPFAM" id="SSF57850">
    <property type="entry name" value="RING/U-box"/>
    <property type="match status" value="1"/>
</dbReference>
<dbReference type="STRING" id="312017.I7M223"/>
<dbReference type="EMBL" id="GG662651">
    <property type="protein sequence ID" value="EAR98339.1"/>
    <property type="molecule type" value="Genomic_DNA"/>
</dbReference>
<reference evidence="5" key="1">
    <citation type="journal article" date="2006" name="PLoS Biol.">
        <title>Macronuclear genome sequence of the ciliate Tetrahymena thermophila, a model eukaryote.</title>
        <authorList>
            <person name="Eisen J.A."/>
            <person name="Coyne R.S."/>
            <person name="Wu M."/>
            <person name="Wu D."/>
            <person name="Thiagarajan M."/>
            <person name="Wortman J.R."/>
            <person name="Badger J.H."/>
            <person name="Ren Q."/>
            <person name="Amedeo P."/>
            <person name="Jones K.M."/>
            <person name="Tallon L.J."/>
            <person name="Delcher A.L."/>
            <person name="Salzberg S.L."/>
            <person name="Silva J.C."/>
            <person name="Haas B.J."/>
            <person name="Majoros W.H."/>
            <person name="Farzad M."/>
            <person name="Carlton J.M."/>
            <person name="Smith R.K. Jr."/>
            <person name="Garg J."/>
            <person name="Pearlman R.E."/>
            <person name="Karrer K.M."/>
            <person name="Sun L."/>
            <person name="Manning G."/>
            <person name="Elde N.C."/>
            <person name="Turkewitz A.P."/>
            <person name="Asai D.J."/>
            <person name="Wilkes D.E."/>
            <person name="Wang Y."/>
            <person name="Cai H."/>
            <person name="Collins K."/>
            <person name="Stewart B.A."/>
            <person name="Lee S.R."/>
            <person name="Wilamowska K."/>
            <person name="Weinberg Z."/>
            <person name="Ruzzo W.L."/>
            <person name="Wloga D."/>
            <person name="Gaertig J."/>
            <person name="Frankel J."/>
            <person name="Tsao C.-C."/>
            <person name="Gorovsky M.A."/>
            <person name="Keeling P.J."/>
            <person name="Waller R.F."/>
            <person name="Patron N.J."/>
            <person name="Cherry J.M."/>
            <person name="Stover N.A."/>
            <person name="Krieger C.J."/>
            <person name="del Toro C."/>
            <person name="Ryder H.F."/>
            <person name="Williamson S.C."/>
            <person name="Barbeau R.A."/>
            <person name="Hamilton E.P."/>
            <person name="Orias E."/>
        </authorList>
    </citation>
    <scope>NUCLEOTIDE SEQUENCE [LARGE SCALE GENOMIC DNA]</scope>
    <source>
        <strain evidence="5">SB210</strain>
    </source>
</reference>
<keyword evidence="2" id="KW-0472">Membrane</keyword>
<dbReference type="OMA" id="NIFLRIW"/>
<keyword evidence="5" id="KW-1185">Reference proteome</keyword>
<dbReference type="eggNOG" id="KOG0800">
    <property type="taxonomic scope" value="Eukaryota"/>
</dbReference>
<evidence type="ECO:0000256" key="2">
    <source>
        <dbReference type="SAM" id="Phobius"/>
    </source>
</evidence>
<dbReference type="AlphaFoldDB" id="I7M223"/>
<keyword evidence="1" id="KW-0479">Metal-binding</keyword>
<dbReference type="InterPro" id="IPR001841">
    <property type="entry name" value="Znf_RING"/>
</dbReference>
<protein>
    <submittedName>
        <fullName evidence="4">RING finger protein</fullName>
    </submittedName>
</protein>
<evidence type="ECO:0000256" key="1">
    <source>
        <dbReference type="PROSITE-ProRule" id="PRU00175"/>
    </source>
</evidence>